<feature type="domain" description="CRISPR-associated protein Cas6 C-terminal" evidence="1">
    <location>
        <begin position="205"/>
        <end position="323"/>
    </location>
</feature>
<organism evidence="2 3">
    <name type="scientific">Desulfomicrobium orale DSM 12838</name>
    <dbReference type="NCBI Taxonomy" id="888061"/>
    <lineage>
        <taxon>Bacteria</taxon>
        <taxon>Pseudomonadati</taxon>
        <taxon>Thermodesulfobacteriota</taxon>
        <taxon>Desulfovibrionia</taxon>
        <taxon>Desulfovibrionales</taxon>
        <taxon>Desulfomicrobiaceae</taxon>
        <taxon>Desulfomicrobium</taxon>
    </lineage>
</organism>
<dbReference type="KEGG" id="doa:AXF15_04945"/>
<dbReference type="AlphaFoldDB" id="A0A109WB39"/>
<name>A0A109WB39_9BACT</name>
<accession>A0A109WB39</accession>
<evidence type="ECO:0000313" key="3">
    <source>
        <dbReference type="Proteomes" id="UP000063964"/>
    </source>
</evidence>
<dbReference type="Proteomes" id="UP000063964">
    <property type="component" value="Chromosome"/>
</dbReference>
<dbReference type="STRING" id="888061.AXF15_04945"/>
<dbReference type="Pfam" id="PF10040">
    <property type="entry name" value="CRISPR_Cas6"/>
    <property type="match status" value="1"/>
</dbReference>
<proteinExistence type="predicted"/>
<evidence type="ECO:0000259" key="1">
    <source>
        <dbReference type="Pfam" id="PF10040"/>
    </source>
</evidence>
<reference evidence="3" key="1">
    <citation type="submission" date="2016-02" db="EMBL/GenBank/DDBJ databases">
        <authorList>
            <person name="Holder M.E."/>
            <person name="Ajami N.J."/>
            <person name="Petrosino J.F."/>
        </authorList>
    </citation>
    <scope>NUCLEOTIDE SEQUENCE [LARGE SCALE GENOMIC DNA]</scope>
    <source>
        <strain evidence="3">DSM 12838</strain>
    </source>
</reference>
<protein>
    <recommendedName>
        <fullName evidence="1">CRISPR-associated protein Cas6 C-terminal domain-containing protein</fullName>
    </recommendedName>
</protein>
<gene>
    <name evidence="2" type="ORF">AXF15_04945</name>
</gene>
<dbReference type="EMBL" id="CP014230">
    <property type="protein sequence ID" value="AMD92523.1"/>
    <property type="molecule type" value="Genomic_DNA"/>
</dbReference>
<dbReference type="OrthoDB" id="9787241at2"/>
<evidence type="ECO:0000313" key="2">
    <source>
        <dbReference type="EMBL" id="AMD92523.1"/>
    </source>
</evidence>
<dbReference type="InterPro" id="IPR019267">
    <property type="entry name" value="CRISPR-assoc_Cas6_C"/>
</dbReference>
<keyword evidence="3" id="KW-1185">Reference proteome</keyword>
<sequence>MTGLPNGNPGSILNMGEPMRFGRYFITVRAEDDILLPGYLGSTLRGAFGTALKTSMCGNLSRDCGSCGIAKRCLYAKTFEPKFLPDGVNLRGMEPPPAYVLEPPSEHLSRLGRGESLSFNLLLFGEANSCLPFFLNAFEMMGRRGIGRRGNGPGGGRFVLQEVGQKPGVNLFDPETGRLATEPVAGHIRLREAPSGAFWTLTAALRTPLRLKFHSQLQDTLPFHVLVRAALRRVSAVFAVHGNGEPDLEYARLAAEAAQVRTLSCKLRWLDWERYSNRQKRRMMLGGMVGTVRYAGVPGEYLPVLEMAGLLHLGKQSTFGLGKLEMVWRPEPADGLRITGKADDEED</sequence>